<feature type="domain" description="PHD-type" evidence="6">
    <location>
        <begin position="32"/>
        <end position="85"/>
    </location>
</feature>
<evidence type="ECO:0000256" key="2">
    <source>
        <dbReference type="ARBA" id="ARBA00022771"/>
    </source>
</evidence>
<dbReference type="GO" id="GO:0000978">
    <property type="term" value="F:RNA polymerase II cis-regulatory region sequence-specific DNA binding"/>
    <property type="evidence" value="ECO:0007669"/>
    <property type="project" value="TreeGrafter"/>
</dbReference>
<feature type="region of interest" description="Disordered" evidence="5">
    <location>
        <begin position="89"/>
        <end position="119"/>
    </location>
</feature>
<organism evidence="7 8">
    <name type="scientific">Panagrellus redivivus</name>
    <name type="common">Microworm</name>
    <dbReference type="NCBI Taxonomy" id="6233"/>
    <lineage>
        <taxon>Eukaryota</taxon>
        <taxon>Metazoa</taxon>
        <taxon>Ecdysozoa</taxon>
        <taxon>Nematoda</taxon>
        <taxon>Chromadorea</taxon>
        <taxon>Rhabditida</taxon>
        <taxon>Tylenchina</taxon>
        <taxon>Panagrolaimomorpha</taxon>
        <taxon>Panagrolaimoidea</taxon>
        <taxon>Panagrolaimidae</taxon>
        <taxon>Panagrellus</taxon>
    </lineage>
</organism>
<dbReference type="GO" id="GO:0016589">
    <property type="term" value="C:NURF complex"/>
    <property type="evidence" value="ECO:0007669"/>
    <property type="project" value="InterPro"/>
</dbReference>
<dbReference type="SUPFAM" id="SSF57903">
    <property type="entry name" value="FYVE/PHD zinc finger"/>
    <property type="match status" value="1"/>
</dbReference>
<name>A0A7E4WCX7_PANRE</name>
<dbReference type="PANTHER" id="PTHR45975">
    <property type="entry name" value="NUCLEOSOME-REMODELING FACTOR SUBUNIT BPTF"/>
    <property type="match status" value="1"/>
</dbReference>
<dbReference type="InterPro" id="IPR001965">
    <property type="entry name" value="Znf_PHD"/>
</dbReference>
<protein>
    <submittedName>
        <fullName evidence="8">PHD-type domain-containing protein</fullName>
    </submittedName>
</protein>
<feature type="compositionally biased region" description="Basic and acidic residues" evidence="5">
    <location>
        <begin position="1"/>
        <end position="17"/>
    </location>
</feature>
<evidence type="ECO:0000259" key="6">
    <source>
        <dbReference type="PROSITE" id="PS50016"/>
    </source>
</evidence>
<dbReference type="PROSITE" id="PS50016">
    <property type="entry name" value="ZF_PHD_2"/>
    <property type="match status" value="1"/>
</dbReference>
<keyword evidence="1" id="KW-0479">Metal-binding</keyword>
<dbReference type="InterPro" id="IPR038028">
    <property type="entry name" value="BPTF"/>
</dbReference>
<dbReference type="Pfam" id="PF00628">
    <property type="entry name" value="PHD"/>
    <property type="match status" value="1"/>
</dbReference>
<keyword evidence="3" id="KW-0862">Zinc</keyword>
<feature type="compositionally biased region" description="Acidic residues" evidence="5">
    <location>
        <begin position="109"/>
        <end position="119"/>
    </location>
</feature>
<dbReference type="InterPro" id="IPR019786">
    <property type="entry name" value="Zinc_finger_PHD-type_CS"/>
</dbReference>
<sequence length="119" mass="13943">NKEKRRLERKAAAELKKMSKRPPKHPTDEIDMNACHCMCRKPFDVKKFYLACNKCFRWFHGRCVGLTEKRASRMATWECPECNPNFVVKQPSRRPATSRAKSASNDVNADFDDEEEVYE</sequence>
<feature type="region of interest" description="Disordered" evidence="5">
    <location>
        <begin position="1"/>
        <end position="26"/>
    </location>
</feature>
<proteinExistence type="predicted"/>
<dbReference type="GO" id="GO:0008270">
    <property type="term" value="F:zinc ion binding"/>
    <property type="evidence" value="ECO:0007669"/>
    <property type="project" value="UniProtKB-KW"/>
</dbReference>
<evidence type="ECO:0000313" key="7">
    <source>
        <dbReference type="Proteomes" id="UP000492821"/>
    </source>
</evidence>
<dbReference type="SMART" id="SM00249">
    <property type="entry name" value="PHD"/>
    <property type="match status" value="1"/>
</dbReference>
<dbReference type="Gene3D" id="3.30.40.10">
    <property type="entry name" value="Zinc/RING finger domain, C3HC4 (zinc finger)"/>
    <property type="match status" value="1"/>
</dbReference>
<keyword evidence="2 4" id="KW-0863">Zinc-finger</keyword>
<dbReference type="GO" id="GO:0006357">
    <property type="term" value="P:regulation of transcription by RNA polymerase II"/>
    <property type="evidence" value="ECO:0007669"/>
    <property type="project" value="InterPro"/>
</dbReference>
<evidence type="ECO:0000256" key="5">
    <source>
        <dbReference type="SAM" id="MobiDB-lite"/>
    </source>
</evidence>
<dbReference type="WBParaSite" id="Pan_g9012.t1">
    <property type="protein sequence ID" value="Pan_g9012.t1"/>
    <property type="gene ID" value="Pan_g9012"/>
</dbReference>
<dbReference type="PROSITE" id="PS01359">
    <property type="entry name" value="ZF_PHD_1"/>
    <property type="match status" value="1"/>
</dbReference>
<dbReference type="InterPro" id="IPR019787">
    <property type="entry name" value="Znf_PHD-finger"/>
</dbReference>
<evidence type="ECO:0000256" key="3">
    <source>
        <dbReference type="ARBA" id="ARBA00022833"/>
    </source>
</evidence>
<evidence type="ECO:0000313" key="8">
    <source>
        <dbReference type="WBParaSite" id="Pan_g9012.t1"/>
    </source>
</evidence>
<keyword evidence="7" id="KW-1185">Reference proteome</keyword>
<evidence type="ECO:0000256" key="4">
    <source>
        <dbReference type="PROSITE-ProRule" id="PRU00146"/>
    </source>
</evidence>
<reference evidence="7" key="1">
    <citation type="journal article" date="2013" name="Genetics">
        <title>The draft genome and transcriptome of Panagrellus redivivus are shaped by the harsh demands of a free-living lifestyle.</title>
        <authorList>
            <person name="Srinivasan J."/>
            <person name="Dillman A.R."/>
            <person name="Macchietto M.G."/>
            <person name="Heikkinen L."/>
            <person name="Lakso M."/>
            <person name="Fracchia K.M."/>
            <person name="Antoshechkin I."/>
            <person name="Mortazavi A."/>
            <person name="Wong G."/>
            <person name="Sternberg P.W."/>
        </authorList>
    </citation>
    <scope>NUCLEOTIDE SEQUENCE [LARGE SCALE GENOMIC DNA]</scope>
    <source>
        <strain evidence="7">MT8872</strain>
    </source>
</reference>
<reference evidence="8" key="2">
    <citation type="submission" date="2020-10" db="UniProtKB">
        <authorList>
            <consortium name="WormBaseParasite"/>
        </authorList>
    </citation>
    <scope>IDENTIFICATION</scope>
</reference>
<dbReference type="InterPro" id="IPR011011">
    <property type="entry name" value="Znf_FYVE_PHD"/>
</dbReference>
<dbReference type="AlphaFoldDB" id="A0A7E4WCX7"/>
<accession>A0A7E4WCX7</accession>
<dbReference type="PANTHER" id="PTHR45975:SF2">
    <property type="entry name" value="NUCLEOSOME-REMODELING FACTOR SUBUNIT BPTF"/>
    <property type="match status" value="1"/>
</dbReference>
<dbReference type="Proteomes" id="UP000492821">
    <property type="component" value="Unassembled WGS sequence"/>
</dbReference>
<evidence type="ECO:0000256" key="1">
    <source>
        <dbReference type="ARBA" id="ARBA00022723"/>
    </source>
</evidence>
<dbReference type="InterPro" id="IPR013083">
    <property type="entry name" value="Znf_RING/FYVE/PHD"/>
</dbReference>